<gene>
    <name evidence="2" type="ordered locus">Glov_1168</name>
</gene>
<dbReference type="eggNOG" id="COG0425">
    <property type="taxonomic scope" value="Bacteria"/>
</dbReference>
<dbReference type="Gene3D" id="3.30.110.40">
    <property type="entry name" value="TusA-like domain"/>
    <property type="match status" value="1"/>
</dbReference>
<dbReference type="AlphaFoldDB" id="B3E6R5"/>
<dbReference type="InterPro" id="IPR001455">
    <property type="entry name" value="TusA-like"/>
</dbReference>
<sequence>MSNDERSVETIELNILGQVCPACLLVVLKQINQYRERLRNDTARLLVRTDHRDTTRTVPASAQKMGLAVEVRKVETWYEISIGGKS</sequence>
<dbReference type="HOGENOM" id="CLU_2522818_0_0_7"/>
<keyword evidence="3" id="KW-1185">Reference proteome</keyword>
<dbReference type="InterPro" id="IPR036868">
    <property type="entry name" value="TusA-like_sf"/>
</dbReference>
<protein>
    <recommendedName>
        <fullName evidence="1">UPF0033 domain-containing protein</fullName>
    </recommendedName>
</protein>
<evidence type="ECO:0000313" key="2">
    <source>
        <dbReference type="EMBL" id="ACD94890.1"/>
    </source>
</evidence>
<dbReference type="SUPFAM" id="SSF64307">
    <property type="entry name" value="SirA-like"/>
    <property type="match status" value="1"/>
</dbReference>
<dbReference type="STRING" id="398767.Glov_1168"/>
<dbReference type="Pfam" id="PF01206">
    <property type="entry name" value="TusA"/>
    <property type="match status" value="1"/>
</dbReference>
<dbReference type="OrthoDB" id="5398057at2"/>
<name>B3E6R5_TRIL1</name>
<organism evidence="2 3">
    <name type="scientific">Trichlorobacter lovleyi (strain ATCC BAA-1151 / DSM 17278 / SZ)</name>
    <name type="common">Geobacter lovleyi</name>
    <dbReference type="NCBI Taxonomy" id="398767"/>
    <lineage>
        <taxon>Bacteria</taxon>
        <taxon>Pseudomonadati</taxon>
        <taxon>Thermodesulfobacteriota</taxon>
        <taxon>Desulfuromonadia</taxon>
        <taxon>Geobacterales</taxon>
        <taxon>Geobacteraceae</taxon>
        <taxon>Trichlorobacter</taxon>
    </lineage>
</organism>
<feature type="domain" description="UPF0033" evidence="1">
    <location>
        <begin position="11"/>
        <end position="82"/>
    </location>
</feature>
<reference evidence="2 3" key="1">
    <citation type="submission" date="2008-05" db="EMBL/GenBank/DDBJ databases">
        <title>Complete sequence of chromosome of Geobacter lovleyi SZ.</title>
        <authorList>
            <consortium name="US DOE Joint Genome Institute"/>
            <person name="Lucas S."/>
            <person name="Copeland A."/>
            <person name="Lapidus A."/>
            <person name="Glavina del Rio T."/>
            <person name="Dalin E."/>
            <person name="Tice H."/>
            <person name="Bruce D."/>
            <person name="Goodwin L."/>
            <person name="Pitluck S."/>
            <person name="Chertkov O."/>
            <person name="Meincke L."/>
            <person name="Brettin T."/>
            <person name="Detter J.C."/>
            <person name="Han C."/>
            <person name="Tapia R."/>
            <person name="Kuske C.R."/>
            <person name="Schmutz J."/>
            <person name="Larimer F."/>
            <person name="Land M."/>
            <person name="Hauser L."/>
            <person name="Kyrpides N."/>
            <person name="Mikhailova N."/>
            <person name="Sung Y."/>
            <person name="Fletcher K.E."/>
            <person name="Ritalahti K.M."/>
            <person name="Loeffler F.E."/>
            <person name="Richardson P."/>
        </authorList>
    </citation>
    <scope>NUCLEOTIDE SEQUENCE [LARGE SCALE GENOMIC DNA]</scope>
    <source>
        <strain evidence="3">ATCC BAA-1151 / DSM 17278 / SZ</strain>
    </source>
</reference>
<dbReference type="EMBL" id="CP001089">
    <property type="protein sequence ID" value="ACD94890.1"/>
    <property type="molecule type" value="Genomic_DNA"/>
</dbReference>
<evidence type="ECO:0000313" key="3">
    <source>
        <dbReference type="Proteomes" id="UP000002420"/>
    </source>
</evidence>
<accession>B3E6R5</accession>
<dbReference type="KEGG" id="glo:Glov_1168"/>
<evidence type="ECO:0000259" key="1">
    <source>
        <dbReference type="Pfam" id="PF01206"/>
    </source>
</evidence>
<proteinExistence type="predicted"/>
<dbReference type="Proteomes" id="UP000002420">
    <property type="component" value="Chromosome"/>
</dbReference>
<dbReference type="RefSeq" id="WP_012469239.1">
    <property type="nucleotide sequence ID" value="NC_010814.1"/>
</dbReference>